<dbReference type="GO" id="GO:0070677">
    <property type="term" value="F:rRNA (cytosine-2'-O-)-methyltransferase activity"/>
    <property type="evidence" value="ECO:0007669"/>
    <property type="project" value="UniProtKB-UniRule"/>
</dbReference>
<dbReference type="InterPro" id="IPR000878">
    <property type="entry name" value="4pyrrol_Mease"/>
</dbReference>
<dbReference type="RefSeq" id="WP_118365886.1">
    <property type="nucleotide sequence ID" value="NZ_JAJBMQ010000055.1"/>
</dbReference>
<proteinExistence type="inferred from homology"/>
<keyword evidence="1 6" id="KW-0963">Cytoplasm</keyword>
<dbReference type="FunFam" id="3.40.1010.10:FF:000007">
    <property type="entry name" value="Ribosomal RNA small subunit methyltransferase I"/>
    <property type="match status" value="1"/>
</dbReference>
<dbReference type="Gene3D" id="3.40.1010.10">
    <property type="entry name" value="Cobalt-precorrin-4 Transmethylase, Domain 1"/>
    <property type="match status" value="1"/>
</dbReference>
<dbReference type="PROSITE" id="PS01296">
    <property type="entry name" value="RSMI"/>
    <property type="match status" value="1"/>
</dbReference>
<dbReference type="InterPro" id="IPR014776">
    <property type="entry name" value="4pyrrole_Mease_sub2"/>
</dbReference>
<dbReference type="EC" id="2.1.1.198" evidence="6"/>
<dbReference type="InterPro" id="IPR008189">
    <property type="entry name" value="rRNA_ssu_MeTfrase_I"/>
</dbReference>
<accession>A0A415P183</accession>
<comment type="function">
    <text evidence="6">Catalyzes the 2'-O-methylation of the ribose of cytidine 1402 (C1402) in 16S rRNA.</text>
</comment>
<keyword evidence="2 6" id="KW-0698">rRNA processing</keyword>
<evidence type="ECO:0000256" key="6">
    <source>
        <dbReference type="HAMAP-Rule" id="MF_01877"/>
    </source>
</evidence>
<evidence type="ECO:0000256" key="1">
    <source>
        <dbReference type="ARBA" id="ARBA00022490"/>
    </source>
</evidence>
<dbReference type="InterPro" id="IPR018063">
    <property type="entry name" value="SAM_MeTrfase_RsmI_CS"/>
</dbReference>
<keyword evidence="5 6" id="KW-0949">S-adenosyl-L-methionine</keyword>
<gene>
    <name evidence="6 8" type="primary">rsmI</name>
    <name evidence="8" type="ORF">DWZ83_09745</name>
</gene>
<evidence type="ECO:0000256" key="4">
    <source>
        <dbReference type="ARBA" id="ARBA00022679"/>
    </source>
</evidence>
<dbReference type="Proteomes" id="UP000284868">
    <property type="component" value="Unassembled WGS sequence"/>
</dbReference>
<dbReference type="PANTHER" id="PTHR46111">
    <property type="entry name" value="RIBOSOMAL RNA SMALL SUBUNIT METHYLTRANSFERASE I"/>
    <property type="match status" value="1"/>
</dbReference>
<protein>
    <recommendedName>
        <fullName evidence="6">Ribosomal RNA small subunit methyltransferase I</fullName>
        <ecNumber evidence="6">2.1.1.198</ecNumber>
    </recommendedName>
    <alternativeName>
        <fullName evidence="6">16S rRNA 2'-O-ribose C1402 methyltransferase</fullName>
    </alternativeName>
    <alternativeName>
        <fullName evidence="6">rRNA (cytidine-2'-O-)-methyltransferase RsmI</fullName>
    </alternativeName>
</protein>
<dbReference type="GO" id="GO:0005737">
    <property type="term" value="C:cytoplasm"/>
    <property type="evidence" value="ECO:0007669"/>
    <property type="project" value="UniProtKB-SubCell"/>
</dbReference>
<keyword evidence="9" id="KW-1185">Reference proteome</keyword>
<dbReference type="PIRSF" id="PIRSF005917">
    <property type="entry name" value="MTase_YraL"/>
    <property type="match status" value="1"/>
</dbReference>
<dbReference type="HAMAP" id="MF_01877">
    <property type="entry name" value="16SrRNA_methyltr_I"/>
    <property type="match status" value="1"/>
</dbReference>
<comment type="catalytic activity">
    <reaction evidence="6">
        <text>cytidine(1402) in 16S rRNA + S-adenosyl-L-methionine = 2'-O-methylcytidine(1402) in 16S rRNA + S-adenosyl-L-homocysteine + H(+)</text>
        <dbReference type="Rhea" id="RHEA:42924"/>
        <dbReference type="Rhea" id="RHEA-COMP:10285"/>
        <dbReference type="Rhea" id="RHEA-COMP:10286"/>
        <dbReference type="ChEBI" id="CHEBI:15378"/>
        <dbReference type="ChEBI" id="CHEBI:57856"/>
        <dbReference type="ChEBI" id="CHEBI:59789"/>
        <dbReference type="ChEBI" id="CHEBI:74495"/>
        <dbReference type="ChEBI" id="CHEBI:82748"/>
        <dbReference type="EC" id="2.1.1.198"/>
    </reaction>
</comment>
<evidence type="ECO:0000256" key="2">
    <source>
        <dbReference type="ARBA" id="ARBA00022552"/>
    </source>
</evidence>
<dbReference type="CDD" id="cd11648">
    <property type="entry name" value="RsmI"/>
    <property type="match status" value="1"/>
</dbReference>
<dbReference type="SUPFAM" id="SSF53790">
    <property type="entry name" value="Tetrapyrrole methylase"/>
    <property type="match status" value="1"/>
</dbReference>
<dbReference type="EMBL" id="QRPK01000083">
    <property type="protein sequence ID" value="RHM06501.1"/>
    <property type="molecule type" value="Genomic_DNA"/>
</dbReference>
<dbReference type="InterPro" id="IPR014777">
    <property type="entry name" value="4pyrrole_Mease_sub1"/>
</dbReference>
<evidence type="ECO:0000313" key="8">
    <source>
        <dbReference type="EMBL" id="RHM06501.1"/>
    </source>
</evidence>
<dbReference type="Gene3D" id="3.30.950.10">
    <property type="entry name" value="Methyltransferase, Cobalt-precorrin-4 Transmethylase, Domain 2"/>
    <property type="match status" value="1"/>
</dbReference>
<evidence type="ECO:0000256" key="3">
    <source>
        <dbReference type="ARBA" id="ARBA00022603"/>
    </source>
</evidence>
<dbReference type="InterPro" id="IPR035996">
    <property type="entry name" value="4pyrrol_Methylase_sf"/>
</dbReference>
<comment type="subcellular location">
    <subcellularLocation>
        <location evidence="6">Cytoplasm</location>
    </subcellularLocation>
</comment>
<dbReference type="FunFam" id="3.30.950.10:FF:000002">
    <property type="entry name" value="Ribosomal RNA small subunit methyltransferase I"/>
    <property type="match status" value="1"/>
</dbReference>
<reference evidence="8 9" key="1">
    <citation type="submission" date="2018-08" db="EMBL/GenBank/DDBJ databases">
        <title>A genome reference for cultivated species of the human gut microbiota.</title>
        <authorList>
            <person name="Zou Y."/>
            <person name="Xue W."/>
            <person name="Luo G."/>
        </authorList>
    </citation>
    <scope>NUCLEOTIDE SEQUENCE [LARGE SCALE GENOMIC DNA]</scope>
    <source>
        <strain evidence="8 9">AF35-6BH</strain>
    </source>
</reference>
<feature type="domain" description="Tetrapyrrole methylase" evidence="7">
    <location>
        <begin position="14"/>
        <end position="212"/>
    </location>
</feature>
<sequence>MIRQKSFEKEGAALYIVATPIGNLSEMTPRAIEVLKSVDVIAAEDTRNTMRLCAHFDIHTRLIAHHKYNEETSADGLLDLLDKGHSVALVSDAGYPLVSDPGYVAVQKIIEKGYPVIPISGSNAMLAALVASGLDTQHFLFYGFLKAQEKERVKELQALADYPFTMVFYEAPHRIEKMLKSMLTVFEDRNICLARELTKKHEELIRGTISEILEIVGECKGEMVVVVEGAKEKEAIVDATSPLVYEEIHRYIQEGLTTNAAIKRVAKKMGLSKNEVYKEFHELS</sequence>
<dbReference type="AlphaFoldDB" id="A0A415P183"/>
<name>A0A415P183_9FIRM</name>
<keyword evidence="3 6" id="KW-0489">Methyltransferase</keyword>
<keyword evidence="4 6" id="KW-0808">Transferase</keyword>
<evidence type="ECO:0000256" key="5">
    <source>
        <dbReference type="ARBA" id="ARBA00022691"/>
    </source>
</evidence>
<organism evidence="8 9">
    <name type="scientific">Amedibacillus dolichus</name>
    <dbReference type="NCBI Taxonomy" id="31971"/>
    <lineage>
        <taxon>Bacteria</taxon>
        <taxon>Bacillati</taxon>
        <taxon>Bacillota</taxon>
        <taxon>Erysipelotrichia</taxon>
        <taxon>Erysipelotrichales</taxon>
        <taxon>Erysipelotrichaceae</taxon>
        <taxon>Amedibacillus</taxon>
    </lineage>
</organism>
<dbReference type="OrthoDB" id="9809084at2"/>
<comment type="caution">
    <text evidence="8">The sequence shown here is derived from an EMBL/GenBank/DDBJ whole genome shotgun (WGS) entry which is preliminary data.</text>
</comment>
<comment type="similarity">
    <text evidence="6">Belongs to the methyltransferase superfamily. RsmI family.</text>
</comment>
<evidence type="ECO:0000259" key="7">
    <source>
        <dbReference type="Pfam" id="PF00590"/>
    </source>
</evidence>
<dbReference type="Pfam" id="PF00590">
    <property type="entry name" value="TP_methylase"/>
    <property type="match status" value="1"/>
</dbReference>
<dbReference type="PANTHER" id="PTHR46111:SF1">
    <property type="entry name" value="RIBOSOMAL RNA SMALL SUBUNIT METHYLTRANSFERASE I"/>
    <property type="match status" value="1"/>
</dbReference>
<evidence type="ECO:0000313" key="9">
    <source>
        <dbReference type="Proteomes" id="UP000284868"/>
    </source>
</evidence>
<dbReference type="NCBIfam" id="TIGR00096">
    <property type="entry name" value="16S rRNA (cytidine(1402)-2'-O)-methyltransferase"/>
    <property type="match status" value="1"/>
</dbReference>